<dbReference type="EMBL" id="JAOYFB010000003">
    <property type="protein sequence ID" value="KAK4011424.1"/>
    <property type="molecule type" value="Genomic_DNA"/>
</dbReference>
<evidence type="ECO:0000313" key="1">
    <source>
        <dbReference type="EMBL" id="KAK4011424.1"/>
    </source>
</evidence>
<organism evidence="1 2">
    <name type="scientific">Daphnia magna</name>
    <dbReference type="NCBI Taxonomy" id="35525"/>
    <lineage>
        <taxon>Eukaryota</taxon>
        <taxon>Metazoa</taxon>
        <taxon>Ecdysozoa</taxon>
        <taxon>Arthropoda</taxon>
        <taxon>Crustacea</taxon>
        <taxon>Branchiopoda</taxon>
        <taxon>Diplostraca</taxon>
        <taxon>Cladocera</taxon>
        <taxon>Anomopoda</taxon>
        <taxon>Daphniidae</taxon>
        <taxon>Daphnia</taxon>
    </lineage>
</organism>
<protein>
    <submittedName>
        <fullName evidence="1">Uncharacterized protein</fullName>
    </submittedName>
</protein>
<comment type="caution">
    <text evidence="1">The sequence shown here is derived from an EMBL/GenBank/DDBJ whole genome shotgun (WGS) entry which is preliminary data.</text>
</comment>
<keyword evidence="2" id="KW-1185">Reference proteome</keyword>
<dbReference type="Proteomes" id="UP001234178">
    <property type="component" value="Unassembled WGS sequence"/>
</dbReference>
<proteinExistence type="predicted"/>
<name>A0ABQ9ZG89_9CRUS</name>
<accession>A0ABQ9ZG89</accession>
<gene>
    <name evidence="1" type="ORF">OUZ56_020541</name>
</gene>
<sequence>MGTVVFRLRRRVSSSGASWLLQGFESWSFQGLPALLCRVQFVMLFQPGNYVNIFCLGPDRHASLLVRWEDRCLIYERDILNGHVGSNCVYLVCGLCRIRGNSLTSLSSCFFF</sequence>
<reference evidence="1 2" key="1">
    <citation type="journal article" date="2023" name="Nucleic Acids Res.">
        <title>The hologenome of Daphnia magna reveals possible DNA methylation and microbiome-mediated evolution of the host genome.</title>
        <authorList>
            <person name="Chaturvedi A."/>
            <person name="Li X."/>
            <person name="Dhandapani V."/>
            <person name="Marshall H."/>
            <person name="Kissane S."/>
            <person name="Cuenca-Cambronero M."/>
            <person name="Asole G."/>
            <person name="Calvet F."/>
            <person name="Ruiz-Romero M."/>
            <person name="Marangio P."/>
            <person name="Guigo R."/>
            <person name="Rago D."/>
            <person name="Mirbahai L."/>
            <person name="Eastwood N."/>
            <person name="Colbourne J.K."/>
            <person name="Zhou J."/>
            <person name="Mallon E."/>
            <person name="Orsini L."/>
        </authorList>
    </citation>
    <scope>NUCLEOTIDE SEQUENCE [LARGE SCALE GENOMIC DNA]</scope>
    <source>
        <strain evidence="1">LRV0_1</strain>
    </source>
</reference>
<evidence type="ECO:0000313" key="2">
    <source>
        <dbReference type="Proteomes" id="UP001234178"/>
    </source>
</evidence>